<sequence>TLIKCPKGIKNIIVDMAFKMIEEGTLDSMKKVRIIENLCKVELNGQSDRTFIIDKKKK</sequence>
<dbReference type="EMBL" id="BART01022971">
    <property type="protein sequence ID" value="GAH02919.1"/>
    <property type="molecule type" value="Genomic_DNA"/>
</dbReference>
<evidence type="ECO:0000313" key="1">
    <source>
        <dbReference type="EMBL" id="GAH02919.1"/>
    </source>
</evidence>
<protein>
    <submittedName>
        <fullName evidence="1">Uncharacterized protein</fullName>
    </submittedName>
</protein>
<gene>
    <name evidence="1" type="ORF">S01H4_41931</name>
</gene>
<accession>X1DCY3</accession>
<feature type="non-terminal residue" evidence="1">
    <location>
        <position position="1"/>
    </location>
</feature>
<reference evidence="1" key="1">
    <citation type="journal article" date="2014" name="Front. Microbiol.">
        <title>High frequency of phylogenetically diverse reductive dehalogenase-homologous genes in deep subseafloor sedimentary metagenomes.</title>
        <authorList>
            <person name="Kawai M."/>
            <person name="Futagami T."/>
            <person name="Toyoda A."/>
            <person name="Takaki Y."/>
            <person name="Nishi S."/>
            <person name="Hori S."/>
            <person name="Arai W."/>
            <person name="Tsubouchi T."/>
            <person name="Morono Y."/>
            <person name="Uchiyama I."/>
            <person name="Ito T."/>
            <person name="Fujiyama A."/>
            <person name="Inagaki F."/>
            <person name="Takami H."/>
        </authorList>
    </citation>
    <scope>NUCLEOTIDE SEQUENCE</scope>
    <source>
        <strain evidence="1">Expedition CK06-06</strain>
    </source>
</reference>
<dbReference type="AlphaFoldDB" id="X1DCY3"/>
<name>X1DCY3_9ZZZZ</name>
<comment type="caution">
    <text evidence="1">The sequence shown here is derived from an EMBL/GenBank/DDBJ whole genome shotgun (WGS) entry which is preliminary data.</text>
</comment>
<proteinExistence type="predicted"/>
<organism evidence="1">
    <name type="scientific">marine sediment metagenome</name>
    <dbReference type="NCBI Taxonomy" id="412755"/>
    <lineage>
        <taxon>unclassified sequences</taxon>
        <taxon>metagenomes</taxon>
        <taxon>ecological metagenomes</taxon>
    </lineage>
</organism>